<evidence type="ECO:0000256" key="2">
    <source>
        <dbReference type="ARBA" id="ARBA00007560"/>
    </source>
</evidence>
<comment type="similarity">
    <text evidence="2">Belongs to the PAF1 family.</text>
</comment>
<accession>A0ABP0GPC5</accession>
<evidence type="ECO:0000256" key="5">
    <source>
        <dbReference type="SAM" id="MobiDB-lite"/>
    </source>
</evidence>
<name>A0ABP0GPC5_CLALP</name>
<feature type="region of interest" description="Disordered" evidence="5">
    <location>
        <begin position="364"/>
        <end position="475"/>
    </location>
</feature>
<dbReference type="Proteomes" id="UP001642483">
    <property type="component" value="Unassembled WGS sequence"/>
</dbReference>
<proteinExistence type="inferred from homology"/>
<reference evidence="6 7" key="1">
    <citation type="submission" date="2024-02" db="EMBL/GenBank/DDBJ databases">
        <authorList>
            <person name="Daric V."/>
            <person name="Darras S."/>
        </authorList>
    </citation>
    <scope>NUCLEOTIDE SEQUENCE [LARGE SCALE GENOMIC DNA]</scope>
</reference>
<evidence type="ECO:0000256" key="4">
    <source>
        <dbReference type="ARBA" id="ARBA00023242"/>
    </source>
</evidence>
<keyword evidence="7" id="KW-1185">Reference proteome</keyword>
<dbReference type="EMBL" id="CAWYQH010000130">
    <property type="protein sequence ID" value="CAK8692085.1"/>
    <property type="molecule type" value="Genomic_DNA"/>
</dbReference>
<sequence>MAPTVQNQGQRSSDDKRRGVEKASGLVTRVKYSNALPDIPFDPKFIRYPFDANRFVEYKPTSLEKLHKTELHTDHDLGVVIDLINPETYKIDTHSSWLDPADETLLEEDLPAPQDSKRSKQHSLNVSWLRRSEYISQEFNRYGVKPVNIETRIGAGAKELFNQEDLYKDRDGQIAAIQKTFEDTKNEISKHYSKPNVYPVEELPIYPDMKMWQHPSAQVIFDTDPAVPGKPAPEQDEEMSQAMIRGMVDEEGDQFVAYFLPTSDTRRKRRLDVDEAIDYNPEETYDYRLAREYNWNVKNKASKGYEENFYFVFRDDGVFYNELETRVRLSKRRAKGGGGVQSATNAVLAVKHRLLNDQEMAAQEMRKAQLEPLEPDDEEEVEEETEANDDEESDGDENDQKGDIEEEENENSVDEVQSEDEPVSDQEAKQEEHSEQENNAEHSSDDDQHEIDEETERRNEEEIFGSGSDFSDDSS</sequence>
<dbReference type="Pfam" id="PF03985">
    <property type="entry name" value="Paf1"/>
    <property type="match status" value="1"/>
</dbReference>
<evidence type="ECO:0000313" key="7">
    <source>
        <dbReference type="Proteomes" id="UP001642483"/>
    </source>
</evidence>
<protein>
    <recommendedName>
        <fullName evidence="3">RNA polymerase II-associated factor 1 homolog</fullName>
    </recommendedName>
</protein>
<comment type="subcellular location">
    <subcellularLocation>
        <location evidence="1">Nucleus</location>
    </subcellularLocation>
</comment>
<gene>
    <name evidence="6" type="ORF">CVLEPA_LOCUS24833</name>
</gene>
<feature type="compositionally biased region" description="Acidic residues" evidence="5">
    <location>
        <begin position="404"/>
        <end position="424"/>
    </location>
</feature>
<dbReference type="PANTHER" id="PTHR23188:SF12">
    <property type="entry name" value="RNA POLYMERASE II-ASSOCIATED FACTOR 1 HOMOLOG"/>
    <property type="match status" value="1"/>
</dbReference>
<organism evidence="6 7">
    <name type="scientific">Clavelina lepadiformis</name>
    <name type="common">Light-bulb sea squirt</name>
    <name type="synonym">Ascidia lepadiformis</name>
    <dbReference type="NCBI Taxonomy" id="159417"/>
    <lineage>
        <taxon>Eukaryota</taxon>
        <taxon>Metazoa</taxon>
        <taxon>Chordata</taxon>
        <taxon>Tunicata</taxon>
        <taxon>Ascidiacea</taxon>
        <taxon>Aplousobranchia</taxon>
        <taxon>Clavelinidae</taxon>
        <taxon>Clavelina</taxon>
    </lineage>
</organism>
<feature type="compositionally biased region" description="Acidic residues" evidence="5">
    <location>
        <begin position="373"/>
        <end position="397"/>
    </location>
</feature>
<feature type="compositionally biased region" description="Basic and acidic residues" evidence="5">
    <location>
        <begin position="426"/>
        <end position="446"/>
    </location>
</feature>
<evidence type="ECO:0000256" key="3">
    <source>
        <dbReference type="ARBA" id="ARBA00020462"/>
    </source>
</evidence>
<feature type="compositionally biased region" description="Polar residues" evidence="5">
    <location>
        <begin position="1"/>
        <end position="11"/>
    </location>
</feature>
<feature type="region of interest" description="Disordered" evidence="5">
    <location>
        <begin position="1"/>
        <end position="22"/>
    </location>
</feature>
<keyword evidence="4" id="KW-0539">Nucleus</keyword>
<dbReference type="PANTHER" id="PTHR23188">
    <property type="entry name" value="RNA POLYMERASE II-ASSOCIATED FACTOR 1 HOMOLOG"/>
    <property type="match status" value="1"/>
</dbReference>
<comment type="caution">
    <text evidence="6">The sequence shown here is derived from an EMBL/GenBank/DDBJ whole genome shotgun (WGS) entry which is preliminary data.</text>
</comment>
<evidence type="ECO:0000256" key="1">
    <source>
        <dbReference type="ARBA" id="ARBA00004123"/>
    </source>
</evidence>
<dbReference type="InterPro" id="IPR007133">
    <property type="entry name" value="RNA_pol_II-assoc_Paf1"/>
</dbReference>
<evidence type="ECO:0000313" key="6">
    <source>
        <dbReference type="EMBL" id="CAK8692085.1"/>
    </source>
</evidence>
<feature type="compositionally biased region" description="Basic and acidic residues" evidence="5">
    <location>
        <begin position="12"/>
        <end position="21"/>
    </location>
</feature>